<dbReference type="Proteomes" id="UP001195963">
    <property type="component" value="Unassembled WGS sequence"/>
</dbReference>
<evidence type="ECO:0000313" key="1">
    <source>
        <dbReference type="EMBL" id="MBW8182353.1"/>
    </source>
</evidence>
<proteinExistence type="predicted"/>
<evidence type="ECO:0000313" key="2">
    <source>
        <dbReference type="Proteomes" id="UP001195963"/>
    </source>
</evidence>
<evidence type="ECO:0008006" key="3">
    <source>
        <dbReference type="Google" id="ProtNLM"/>
    </source>
</evidence>
<comment type="caution">
    <text evidence="1">The sequence shown here is derived from an EMBL/GenBank/DDBJ whole genome shotgun (WGS) entry which is preliminary data.</text>
</comment>
<name>A0ABS7DYY7_9GAMM</name>
<protein>
    <recommendedName>
        <fullName evidence="3">Lipocalin-like domain-containing protein</fullName>
    </recommendedName>
</protein>
<gene>
    <name evidence="1" type="ORF">K0625_01635</name>
</gene>
<keyword evidence="2" id="KW-1185">Reference proteome</keyword>
<organism evidence="1 2">
    <name type="scientific">Shewanella nanhaiensis</name>
    <dbReference type="NCBI Taxonomy" id="2864872"/>
    <lineage>
        <taxon>Bacteria</taxon>
        <taxon>Pseudomonadati</taxon>
        <taxon>Pseudomonadota</taxon>
        <taxon>Gammaproteobacteria</taxon>
        <taxon>Alteromonadales</taxon>
        <taxon>Shewanellaceae</taxon>
        <taxon>Shewanella</taxon>
    </lineage>
</organism>
<accession>A0ABS7DYY7</accession>
<dbReference type="EMBL" id="JAHZST010000001">
    <property type="protein sequence ID" value="MBW8182353.1"/>
    <property type="molecule type" value="Genomic_DNA"/>
</dbReference>
<reference evidence="1 2" key="1">
    <citation type="submission" date="2021-07" db="EMBL/GenBank/DDBJ databases">
        <title>Shewanella sp. nov, isolated from SCS.</title>
        <authorList>
            <person name="Cao W.R."/>
        </authorList>
    </citation>
    <scope>NUCLEOTIDE SEQUENCE [LARGE SCALE GENOMIC DNA]</scope>
    <source>
        <strain evidence="1 2">NR704-98</strain>
    </source>
</reference>
<sequence length="153" mass="17115">MTLALLADVEVLDTGSSQALSRKETSPSALSSNPFTGSWQLISGRYLDEAGIWVDYQGLHLKAIKVISDSHFSFTTVKETSEQGVNKLEFWAAGTGRYEYSDSQYIEYPTLNSFGAKEGASFAFEYEMKGDKLHTKRVEAGKLKEVEVWRKLD</sequence>